<proteinExistence type="inferred from homology"/>
<dbReference type="PANTHER" id="PTHR24220">
    <property type="entry name" value="IMPORT ATP-BINDING PROTEIN"/>
    <property type="match status" value="1"/>
</dbReference>
<protein>
    <submittedName>
        <fullName evidence="5">Macrolide export ATP-binding/permease protein MacB</fullName>
        <ecNumber evidence="5">3.6.3.-</ecNumber>
    </submittedName>
</protein>
<organism evidence="5">
    <name type="scientific">Paraprevotella clara</name>
    <dbReference type="NCBI Taxonomy" id="454154"/>
    <lineage>
        <taxon>Bacteria</taxon>
        <taxon>Pseudomonadati</taxon>
        <taxon>Bacteroidota</taxon>
        <taxon>Bacteroidia</taxon>
        <taxon>Bacteroidales</taxon>
        <taxon>Prevotellaceae</taxon>
        <taxon>Paraprevotella</taxon>
    </lineage>
</organism>
<dbReference type="EC" id="3.6.3.-" evidence="5"/>
<dbReference type="InterPro" id="IPR017911">
    <property type="entry name" value="MacB-like_ATP-bd"/>
</dbReference>
<dbReference type="SUPFAM" id="SSF52540">
    <property type="entry name" value="P-loop containing nucleoside triphosphate hydrolases"/>
    <property type="match status" value="1"/>
</dbReference>
<dbReference type="InterPro" id="IPR003593">
    <property type="entry name" value="AAA+_ATPase"/>
</dbReference>
<dbReference type="Pfam" id="PF00005">
    <property type="entry name" value="ABC_tran"/>
    <property type="match status" value="1"/>
</dbReference>
<dbReference type="Gene3D" id="3.40.50.300">
    <property type="entry name" value="P-loop containing nucleotide triphosphate hydrolases"/>
    <property type="match status" value="1"/>
</dbReference>
<keyword evidence="1" id="KW-0813">Transport</keyword>
<dbReference type="InterPro" id="IPR017871">
    <property type="entry name" value="ABC_transporter-like_CS"/>
</dbReference>
<name>A0A6N3ADP3_9BACT</name>
<keyword evidence="2" id="KW-0547">Nucleotide-binding</keyword>
<dbReference type="CDD" id="cd03255">
    <property type="entry name" value="ABC_MJ0796_LolCDE_FtsE"/>
    <property type="match status" value="1"/>
</dbReference>
<dbReference type="GO" id="GO:0098796">
    <property type="term" value="C:membrane protein complex"/>
    <property type="evidence" value="ECO:0007669"/>
    <property type="project" value="UniProtKB-ARBA"/>
</dbReference>
<keyword evidence="3 5" id="KW-0067">ATP-binding</keyword>
<evidence type="ECO:0000256" key="4">
    <source>
        <dbReference type="ARBA" id="ARBA00038388"/>
    </source>
</evidence>
<evidence type="ECO:0000256" key="1">
    <source>
        <dbReference type="ARBA" id="ARBA00022448"/>
    </source>
</evidence>
<dbReference type="GO" id="GO:0005524">
    <property type="term" value="F:ATP binding"/>
    <property type="evidence" value="ECO:0007669"/>
    <property type="project" value="UniProtKB-KW"/>
</dbReference>
<dbReference type="FunFam" id="3.40.50.300:FF:000032">
    <property type="entry name" value="Export ABC transporter ATP-binding protein"/>
    <property type="match status" value="1"/>
</dbReference>
<dbReference type="PROSITE" id="PS00211">
    <property type="entry name" value="ABC_TRANSPORTER_1"/>
    <property type="match status" value="1"/>
</dbReference>
<reference evidence="5" key="1">
    <citation type="submission" date="2019-11" db="EMBL/GenBank/DDBJ databases">
        <authorList>
            <person name="Feng L."/>
        </authorList>
    </citation>
    <scope>NUCLEOTIDE SEQUENCE</scope>
    <source>
        <strain evidence="5">PclaraLFYP37</strain>
    </source>
</reference>
<sequence length="253" mass="28130">MEGNEQKKVVIELQNVKRNFIVGDEVVHALRGVSFKIHEGEFVTIMGTSGSGKSTLLNQLGCLDTPTSGEYILDGVHVRTMKRRDRAVLRNRKIGFVFQNYNLLPKTTAVENVELPLMYNSSVSAKERKERAVKALEMVGLGNRLYHKSNQMSGGQMQRVAIARALVNDPAVLLADEATGNLDTRTSFEILVLFQKLHAMGRTIIFVTHNPEIAQYSSRNITLRDGLIREDTLNSNILSAAEALAQLPLPQDD</sequence>
<dbReference type="InterPro" id="IPR003439">
    <property type="entry name" value="ABC_transporter-like_ATP-bd"/>
</dbReference>
<dbReference type="EMBL" id="CACRUT010000008">
    <property type="protein sequence ID" value="VYT86362.1"/>
    <property type="molecule type" value="Genomic_DNA"/>
</dbReference>
<gene>
    <name evidence="5" type="primary">macB_1</name>
    <name evidence="5" type="ORF">PCLFYP37_01325</name>
</gene>
<dbReference type="PROSITE" id="PS50893">
    <property type="entry name" value="ABC_TRANSPORTER_2"/>
    <property type="match status" value="1"/>
</dbReference>
<keyword evidence="5" id="KW-0378">Hydrolase</keyword>
<evidence type="ECO:0000256" key="2">
    <source>
        <dbReference type="ARBA" id="ARBA00022741"/>
    </source>
</evidence>
<dbReference type="GO" id="GO:0016887">
    <property type="term" value="F:ATP hydrolysis activity"/>
    <property type="evidence" value="ECO:0007669"/>
    <property type="project" value="InterPro"/>
</dbReference>
<dbReference type="InterPro" id="IPR027417">
    <property type="entry name" value="P-loop_NTPase"/>
</dbReference>
<dbReference type="RefSeq" id="WP_021981109.1">
    <property type="nucleotide sequence ID" value="NZ_CACRUT010000008.1"/>
</dbReference>
<dbReference type="GO" id="GO:0022857">
    <property type="term" value="F:transmembrane transporter activity"/>
    <property type="evidence" value="ECO:0007669"/>
    <property type="project" value="TreeGrafter"/>
</dbReference>
<dbReference type="PANTHER" id="PTHR24220:SF86">
    <property type="entry name" value="ABC TRANSPORTER ABCH.1"/>
    <property type="match status" value="1"/>
</dbReference>
<accession>A0A6N3ADP3</accession>
<comment type="similarity">
    <text evidence="4">Belongs to the ABC transporter superfamily. Macrolide exporter (TC 3.A.1.122) family.</text>
</comment>
<dbReference type="SMART" id="SM00382">
    <property type="entry name" value="AAA"/>
    <property type="match status" value="1"/>
</dbReference>
<dbReference type="AlphaFoldDB" id="A0A6N3ADP3"/>
<evidence type="ECO:0000313" key="5">
    <source>
        <dbReference type="EMBL" id="VYT86362.1"/>
    </source>
</evidence>
<dbReference type="GO" id="GO:0005886">
    <property type="term" value="C:plasma membrane"/>
    <property type="evidence" value="ECO:0007669"/>
    <property type="project" value="TreeGrafter"/>
</dbReference>
<dbReference type="InterPro" id="IPR015854">
    <property type="entry name" value="ABC_transpr_LolD-like"/>
</dbReference>
<evidence type="ECO:0000256" key="3">
    <source>
        <dbReference type="ARBA" id="ARBA00022840"/>
    </source>
</evidence>